<protein>
    <submittedName>
        <fullName evidence="2">Uncharacterized protein</fullName>
    </submittedName>
</protein>
<evidence type="ECO:0000313" key="2">
    <source>
        <dbReference type="EMBL" id="GIG14866.1"/>
    </source>
</evidence>
<dbReference type="EMBL" id="BONJ01000017">
    <property type="protein sequence ID" value="GIG14866.1"/>
    <property type="molecule type" value="Genomic_DNA"/>
</dbReference>
<evidence type="ECO:0000256" key="1">
    <source>
        <dbReference type="SAM" id="MobiDB-lite"/>
    </source>
</evidence>
<gene>
    <name evidence="2" type="ORF">Cme02nite_31980</name>
</gene>
<evidence type="ECO:0000313" key="3">
    <source>
        <dbReference type="Proteomes" id="UP000660339"/>
    </source>
</evidence>
<comment type="caution">
    <text evidence="2">The sequence shown here is derived from an EMBL/GenBank/DDBJ whole genome shotgun (WGS) entry which is preliminary data.</text>
</comment>
<keyword evidence="3" id="KW-1185">Reference proteome</keyword>
<feature type="region of interest" description="Disordered" evidence="1">
    <location>
        <begin position="1"/>
        <end position="49"/>
    </location>
</feature>
<organism evidence="2 3">
    <name type="scientific">Catellatospora methionotrophica</name>
    <dbReference type="NCBI Taxonomy" id="121620"/>
    <lineage>
        <taxon>Bacteria</taxon>
        <taxon>Bacillati</taxon>
        <taxon>Actinomycetota</taxon>
        <taxon>Actinomycetes</taxon>
        <taxon>Micromonosporales</taxon>
        <taxon>Micromonosporaceae</taxon>
        <taxon>Catellatospora</taxon>
    </lineage>
</organism>
<proteinExistence type="predicted"/>
<dbReference type="AlphaFoldDB" id="A0A8J3PEQ7"/>
<name>A0A8J3PEQ7_9ACTN</name>
<dbReference type="Proteomes" id="UP000660339">
    <property type="component" value="Unassembled WGS sequence"/>
</dbReference>
<accession>A0A8J3PEQ7</accession>
<sequence length="78" mass="7804">MRAADADRGGGVGGRGGQDRDGGEQDGEGDGHSATGVGGGDGTVHGDSYEGDRVIKTFHYTAGVQTLGCSINAVNIWP</sequence>
<reference evidence="2" key="1">
    <citation type="submission" date="2021-01" db="EMBL/GenBank/DDBJ databases">
        <title>Whole genome shotgun sequence of Catellatospora methionotrophica NBRC 14553.</title>
        <authorList>
            <person name="Komaki H."/>
            <person name="Tamura T."/>
        </authorList>
    </citation>
    <scope>NUCLEOTIDE SEQUENCE</scope>
    <source>
        <strain evidence="2">NBRC 14553</strain>
    </source>
</reference>